<keyword evidence="4" id="KW-0812">Transmembrane</keyword>
<name>A0ABD2NEL6_9CUCU</name>
<dbReference type="Proteomes" id="UP001516400">
    <property type="component" value="Unassembled WGS sequence"/>
</dbReference>
<keyword evidence="6" id="KW-1185">Reference proteome</keyword>
<dbReference type="Gene3D" id="3.40.50.2000">
    <property type="entry name" value="Glycogen Phosphorylase B"/>
    <property type="match status" value="1"/>
</dbReference>
<dbReference type="EMBL" id="JABFTP020000103">
    <property type="protein sequence ID" value="KAL3277215.1"/>
    <property type="molecule type" value="Genomic_DNA"/>
</dbReference>
<evidence type="ECO:0000256" key="2">
    <source>
        <dbReference type="ARBA" id="ARBA00022676"/>
    </source>
</evidence>
<dbReference type="InterPro" id="IPR050271">
    <property type="entry name" value="UDP-glycosyltransferase"/>
</dbReference>
<comment type="similarity">
    <text evidence="1">Belongs to the UDP-glycosyltransferase family.</text>
</comment>
<keyword evidence="2" id="KW-0328">Glycosyltransferase</keyword>
<dbReference type="AlphaFoldDB" id="A0ABD2NEL6"/>
<evidence type="ECO:0000313" key="6">
    <source>
        <dbReference type="Proteomes" id="UP001516400"/>
    </source>
</evidence>
<evidence type="ECO:0000256" key="4">
    <source>
        <dbReference type="SAM" id="Phobius"/>
    </source>
</evidence>
<evidence type="ECO:0000256" key="1">
    <source>
        <dbReference type="ARBA" id="ARBA00009995"/>
    </source>
</evidence>
<evidence type="ECO:0000313" key="5">
    <source>
        <dbReference type="EMBL" id="KAL3277215.1"/>
    </source>
</evidence>
<dbReference type="Pfam" id="PF00201">
    <property type="entry name" value="UDPGT"/>
    <property type="match status" value="1"/>
</dbReference>
<organism evidence="5 6">
    <name type="scientific">Cryptolaemus montrouzieri</name>
    <dbReference type="NCBI Taxonomy" id="559131"/>
    <lineage>
        <taxon>Eukaryota</taxon>
        <taxon>Metazoa</taxon>
        <taxon>Ecdysozoa</taxon>
        <taxon>Arthropoda</taxon>
        <taxon>Hexapoda</taxon>
        <taxon>Insecta</taxon>
        <taxon>Pterygota</taxon>
        <taxon>Neoptera</taxon>
        <taxon>Endopterygota</taxon>
        <taxon>Coleoptera</taxon>
        <taxon>Polyphaga</taxon>
        <taxon>Cucujiformia</taxon>
        <taxon>Coccinelloidea</taxon>
        <taxon>Coccinellidae</taxon>
        <taxon>Scymninae</taxon>
        <taxon>Scymnini</taxon>
        <taxon>Cryptolaemus</taxon>
    </lineage>
</organism>
<proteinExistence type="inferred from homology"/>
<feature type="transmembrane region" description="Helical" evidence="4">
    <location>
        <begin position="486"/>
        <end position="510"/>
    </location>
</feature>
<sequence>MINEMKIEKNMRKFLLCNILQIICYIGNAENANILAIFPVRLKSHLTMAMKIAEGLSANGHTVDLYNGFRDGKLGEGINQILVPDAKDMILPSEFIGSQKISIVERITAMFEYINAGNDQCRNILSTSNDVMNKLRNTKKHYDLILIELFLYDCFFGFAHSIKAPIVAMTSSVDLPWGANRIGNPDNPSYIPIYHTSLGKDMTLFERIYNTFALMYGKYRHRLSLQTQQQIAEEFFGSDVPSLNNIISNTSLFLLNSHFSLNQARPNLPNVIEVAGLHIGELKPLSKEFLDIIGDSKFIYFSFGSVFKSEAITTDKLQHICDAFEKLNYPVLWKADKKDIPKGLVVPKNVYTKRWMPQLDILCHPNILFFMTHSGLMGTEEAVYCGVPMLSIPLFADQFLNSKNVQDKGIAIAVELDKVSNLISDLMKELIENPKYKQNAKKLSEEFKDRPKKPLDEAVYWIEYVLRHKGAPQLKSKSVDLVWYQYYLLDVGGIILFLLIISLTVIYKTFKYSLKCMKRKKGVNDKKKQ</sequence>
<dbReference type="PANTHER" id="PTHR48043">
    <property type="entry name" value="EG:EG0003.4 PROTEIN-RELATED"/>
    <property type="match status" value="1"/>
</dbReference>
<reference evidence="5 6" key="1">
    <citation type="journal article" date="2021" name="BMC Biol.">
        <title>Horizontally acquired antibacterial genes associated with adaptive radiation of ladybird beetles.</title>
        <authorList>
            <person name="Li H.S."/>
            <person name="Tang X.F."/>
            <person name="Huang Y.H."/>
            <person name="Xu Z.Y."/>
            <person name="Chen M.L."/>
            <person name="Du X.Y."/>
            <person name="Qiu B.Y."/>
            <person name="Chen P.T."/>
            <person name="Zhang W."/>
            <person name="Slipinski A."/>
            <person name="Escalona H.E."/>
            <person name="Waterhouse R.M."/>
            <person name="Zwick A."/>
            <person name="Pang H."/>
        </authorList>
    </citation>
    <scope>NUCLEOTIDE SEQUENCE [LARGE SCALE GENOMIC DNA]</scope>
    <source>
        <strain evidence="5">SYSU2018</strain>
    </source>
</reference>
<dbReference type="CDD" id="cd03784">
    <property type="entry name" value="GT1_Gtf-like"/>
    <property type="match status" value="1"/>
</dbReference>
<protein>
    <recommendedName>
        <fullName evidence="7">UDP-glucuronosyltransferase</fullName>
    </recommendedName>
</protein>
<dbReference type="PANTHER" id="PTHR48043:SF145">
    <property type="entry name" value="FI06409P-RELATED"/>
    <property type="match status" value="1"/>
</dbReference>
<keyword evidence="4" id="KW-1133">Transmembrane helix</keyword>
<comment type="caution">
    <text evidence="5">The sequence shown here is derived from an EMBL/GenBank/DDBJ whole genome shotgun (WGS) entry which is preliminary data.</text>
</comment>
<keyword evidence="3" id="KW-0808">Transferase</keyword>
<keyword evidence="4" id="KW-0472">Membrane</keyword>
<dbReference type="FunFam" id="3.40.50.2000:FF:000189">
    <property type="entry name" value="UDP-glucuronosyltransferase 2B14-like Protein"/>
    <property type="match status" value="1"/>
</dbReference>
<evidence type="ECO:0000256" key="3">
    <source>
        <dbReference type="ARBA" id="ARBA00022679"/>
    </source>
</evidence>
<evidence type="ECO:0008006" key="7">
    <source>
        <dbReference type="Google" id="ProtNLM"/>
    </source>
</evidence>
<dbReference type="InterPro" id="IPR002213">
    <property type="entry name" value="UDP_glucos_trans"/>
</dbReference>
<dbReference type="SUPFAM" id="SSF53756">
    <property type="entry name" value="UDP-Glycosyltransferase/glycogen phosphorylase"/>
    <property type="match status" value="1"/>
</dbReference>
<gene>
    <name evidence="5" type="ORF">HHI36_012565</name>
</gene>
<accession>A0ABD2NEL6</accession>
<dbReference type="GO" id="GO:0016757">
    <property type="term" value="F:glycosyltransferase activity"/>
    <property type="evidence" value="ECO:0007669"/>
    <property type="project" value="UniProtKB-KW"/>
</dbReference>